<organism evidence="1 2">
    <name type="scientific">Pelotomaculum schinkii</name>
    <dbReference type="NCBI Taxonomy" id="78350"/>
    <lineage>
        <taxon>Bacteria</taxon>
        <taxon>Bacillati</taxon>
        <taxon>Bacillota</taxon>
        <taxon>Clostridia</taxon>
        <taxon>Eubacteriales</taxon>
        <taxon>Desulfotomaculaceae</taxon>
        <taxon>Pelotomaculum</taxon>
    </lineage>
</organism>
<proteinExistence type="predicted"/>
<protein>
    <submittedName>
        <fullName evidence="1">Uncharacterized protein</fullName>
    </submittedName>
</protein>
<gene>
    <name evidence="1" type="ORF">Psch_03502</name>
</gene>
<name>A0A4Y7R7Y0_9FIRM</name>
<dbReference type="RefSeq" id="WP_190259071.1">
    <property type="nucleotide sequence ID" value="NZ_QFGA01000003.1"/>
</dbReference>
<evidence type="ECO:0000313" key="1">
    <source>
        <dbReference type="EMBL" id="TEB04740.1"/>
    </source>
</evidence>
<dbReference type="Proteomes" id="UP000298324">
    <property type="component" value="Unassembled WGS sequence"/>
</dbReference>
<evidence type="ECO:0000313" key="2">
    <source>
        <dbReference type="Proteomes" id="UP000298324"/>
    </source>
</evidence>
<dbReference type="Gene3D" id="3.30.420.40">
    <property type="match status" value="1"/>
</dbReference>
<dbReference type="EMBL" id="QFGA01000003">
    <property type="protein sequence ID" value="TEB04740.1"/>
    <property type="molecule type" value="Genomic_DNA"/>
</dbReference>
<accession>A0A4Y7R7Y0</accession>
<sequence>MRTKYQSLTNDVGYGGIKAVSSDGKRASYPSVLALVREDDLGGIFDGEGHTRRATIYRTGPER</sequence>
<keyword evidence="2" id="KW-1185">Reference proteome</keyword>
<reference evidence="1 2" key="1">
    <citation type="journal article" date="2018" name="Environ. Microbiol.">
        <title>Novel energy conservation strategies and behaviour of Pelotomaculum schinkii driving syntrophic propionate catabolism.</title>
        <authorList>
            <person name="Hidalgo-Ahumada C.A.P."/>
            <person name="Nobu M.K."/>
            <person name="Narihiro T."/>
            <person name="Tamaki H."/>
            <person name="Liu W.T."/>
            <person name="Kamagata Y."/>
            <person name="Stams A.J.M."/>
            <person name="Imachi H."/>
            <person name="Sousa D.Z."/>
        </authorList>
    </citation>
    <scope>NUCLEOTIDE SEQUENCE [LARGE SCALE GENOMIC DNA]</scope>
    <source>
        <strain evidence="1 2">HH</strain>
    </source>
</reference>
<comment type="caution">
    <text evidence="1">The sequence shown here is derived from an EMBL/GenBank/DDBJ whole genome shotgun (WGS) entry which is preliminary data.</text>
</comment>
<dbReference type="AlphaFoldDB" id="A0A4Y7R7Y0"/>